<evidence type="ECO:0000256" key="3">
    <source>
        <dbReference type="SAM" id="MobiDB-lite"/>
    </source>
</evidence>
<keyword evidence="5" id="KW-1185">Reference proteome</keyword>
<dbReference type="Gene3D" id="3.40.50.10680">
    <property type="entry name" value="CofD-like domains"/>
    <property type="match status" value="2"/>
</dbReference>
<dbReference type="EC" id="2.7.8.28" evidence="4"/>
<protein>
    <submittedName>
        <fullName evidence="4">2-phospho-L-lactate transferase</fullName>
        <ecNumber evidence="4">2.7.8.28</ecNumber>
    </submittedName>
</protein>
<sequence>MRIVVLTGGIGGARFLLGVRAYAREVGAEVTAVVNVGDDLRLHGLRVCPDLDSVMYTLGGGADPERGWGRTGESWTVKDELAAYGAEPSWFGLGDKDLATHLVRTQMLDAGYPLHEVTEALATRWQPGIRLLPATNDRLETHAIVSARSELASPAATNNTSTVSARSELASPAVTNNTSTVSARSELASPAARSEPASPAATDDADGVEFGGTQRAIHFQEWWVRHRAQLPTHRFVFVGADAAKPAPGVTEAIAEADVVLIAPSNPVVSITPILAVAGLRDAVATGPAPVVGVSPIIGGAPVRGMADRCLAVVGVECSAAGVGQLYGARSAGGLLDGWLVAEEDAQTLVPQVSVRAAPLRMSDEAATVAMVRAAVGMA</sequence>
<keyword evidence="1 4" id="KW-0808">Transferase</keyword>
<keyword evidence="2" id="KW-0460">Magnesium</keyword>
<dbReference type="InterPro" id="IPR002882">
    <property type="entry name" value="CofD"/>
</dbReference>
<dbReference type="Proteomes" id="UP000661193">
    <property type="component" value="Unassembled WGS sequence"/>
</dbReference>
<feature type="region of interest" description="Disordered" evidence="3">
    <location>
        <begin position="151"/>
        <end position="208"/>
    </location>
</feature>
<dbReference type="PANTHER" id="PTHR43007:SF1">
    <property type="entry name" value="2-PHOSPHO-L-LACTATE TRANSFERASE"/>
    <property type="match status" value="1"/>
</dbReference>
<evidence type="ECO:0000313" key="4">
    <source>
        <dbReference type="EMBL" id="MBL6275298.1"/>
    </source>
</evidence>
<proteinExistence type="inferred from homology"/>
<dbReference type="InterPro" id="IPR010115">
    <property type="entry name" value="FbiA/CofD"/>
</dbReference>
<accession>A0ABS1UG15</accession>
<dbReference type="HAMAP" id="MF_01257">
    <property type="entry name" value="CofD"/>
    <property type="match status" value="1"/>
</dbReference>
<dbReference type="EMBL" id="JAETXL010000001">
    <property type="protein sequence ID" value="MBL6275298.1"/>
    <property type="molecule type" value="Genomic_DNA"/>
</dbReference>
<dbReference type="PANTHER" id="PTHR43007">
    <property type="entry name" value="2-PHOSPHO-L-LACTATE TRANSFERASE"/>
    <property type="match status" value="1"/>
</dbReference>
<dbReference type="GO" id="GO:0043743">
    <property type="term" value="F:LPPG:FO 2-phospho-L-lactate transferase activity"/>
    <property type="evidence" value="ECO:0007669"/>
    <property type="project" value="UniProtKB-EC"/>
</dbReference>
<feature type="compositionally biased region" description="Low complexity" evidence="3">
    <location>
        <begin position="182"/>
        <end position="201"/>
    </location>
</feature>
<evidence type="ECO:0000256" key="2">
    <source>
        <dbReference type="ARBA" id="ARBA00022842"/>
    </source>
</evidence>
<dbReference type="RefSeq" id="WP_203220236.1">
    <property type="nucleotide sequence ID" value="NZ_JAETXL010000001.1"/>
</dbReference>
<gene>
    <name evidence="4" type="ORF">JMF97_03880</name>
</gene>
<feature type="compositionally biased region" description="Polar residues" evidence="3">
    <location>
        <begin position="155"/>
        <end position="165"/>
    </location>
</feature>
<evidence type="ECO:0000256" key="1">
    <source>
        <dbReference type="ARBA" id="ARBA00022679"/>
    </source>
</evidence>
<reference evidence="4 5" key="1">
    <citation type="submission" date="2021-01" db="EMBL/GenBank/DDBJ databases">
        <title>Genome sequencing of Micromonospora fiedleri MG-37.</title>
        <authorList>
            <person name="Moreland P.E.J."/>
            <person name="Stach J.E.M."/>
        </authorList>
    </citation>
    <scope>NUCLEOTIDE SEQUENCE [LARGE SCALE GENOMIC DNA]</scope>
    <source>
        <strain evidence="4 5">MG-37</strain>
    </source>
</reference>
<dbReference type="InterPro" id="IPR038136">
    <property type="entry name" value="CofD-like_dom_sf"/>
</dbReference>
<dbReference type="SUPFAM" id="SSF142338">
    <property type="entry name" value="CofD-like"/>
    <property type="match status" value="2"/>
</dbReference>
<name>A0ABS1UG15_9ACTN</name>
<evidence type="ECO:0000313" key="5">
    <source>
        <dbReference type="Proteomes" id="UP000661193"/>
    </source>
</evidence>
<dbReference type="Pfam" id="PF01933">
    <property type="entry name" value="CofD"/>
    <property type="match status" value="1"/>
</dbReference>
<comment type="caution">
    <text evidence="4">The sequence shown here is derived from an EMBL/GenBank/DDBJ whole genome shotgun (WGS) entry which is preliminary data.</text>
</comment>
<organism evidence="4 5">
    <name type="scientific">Micromonospora fiedleri</name>
    <dbReference type="NCBI Taxonomy" id="1157498"/>
    <lineage>
        <taxon>Bacteria</taxon>
        <taxon>Bacillati</taxon>
        <taxon>Actinomycetota</taxon>
        <taxon>Actinomycetes</taxon>
        <taxon>Micromonosporales</taxon>
        <taxon>Micromonosporaceae</taxon>
        <taxon>Micromonospora</taxon>
    </lineage>
</organism>